<keyword evidence="1" id="KW-0479">Metal-binding</keyword>
<evidence type="ECO:0000256" key="2">
    <source>
        <dbReference type="ARBA" id="ARBA00022771"/>
    </source>
</evidence>
<evidence type="ECO:0000259" key="5">
    <source>
        <dbReference type="PROSITE" id="PS50865"/>
    </source>
</evidence>
<name>A0AAV9JV20_9PEZI</name>
<comment type="caution">
    <text evidence="6">The sequence shown here is derived from an EMBL/GenBank/DDBJ whole genome shotgun (WGS) entry which is preliminary data.</text>
</comment>
<protein>
    <recommendedName>
        <fullName evidence="5">MYND-type domain-containing protein</fullName>
    </recommendedName>
</protein>
<dbReference type="InterPro" id="IPR002893">
    <property type="entry name" value="Znf_MYND"/>
</dbReference>
<keyword evidence="2 4" id="KW-0863">Zinc-finger</keyword>
<dbReference type="PROSITE" id="PS50865">
    <property type="entry name" value="ZF_MYND_2"/>
    <property type="match status" value="1"/>
</dbReference>
<proteinExistence type="predicted"/>
<dbReference type="Pfam" id="PF01753">
    <property type="entry name" value="zf-MYND"/>
    <property type="match status" value="1"/>
</dbReference>
<dbReference type="AlphaFoldDB" id="A0AAV9JV20"/>
<evidence type="ECO:0000256" key="4">
    <source>
        <dbReference type="PROSITE-ProRule" id="PRU00134"/>
    </source>
</evidence>
<sequence length="419" mass="46916">MAAIQKAACEACGRASTTRCAGCIEGLDHYGQPSPTYYCNKTCQKAHWTEHKADCKLANTRKVLYRGGELLQKAFYTFRDVAFDLKITSVTKQGEALIVHDQCIDMSQGPLFRFPDRMVADEVDKKSILTLNACNDAPAYLHELSKKVFQGVSGQIQQIKEVRLLVDEKKCRSVKLYRNRKLDDSDYFHEVIKVALSDSAAYALDLAGAQYGQLKSVIPFEDYARDYVTVVCSEFDHGWHANDFRELLMGKHDLPAGYDVRIPLIAKEVTQALNYAVQDWEEENETVSHMLDQKQPVFASKLDNFLGRLRDDIRAYVHHFESNGSKFSILSASDGDAGKPSYGDAIKTKETAKRASPSLGSGTSSMQEELRRARFFDPVTEPPKQLTEKELRKNFAGAPKGVQEFVAKFAAGGGKVHQF</sequence>
<keyword evidence="7" id="KW-1185">Reference proteome</keyword>
<dbReference type="GO" id="GO:0008270">
    <property type="term" value="F:zinc ion binding"/>
    <property type="evidence" value="ECO:0007669"/>
    <property type="project" value="UniProtKB-KW"/>
</dbReference>
<evidence type="ECO:0000256" key="3">
    <source>
        <dbReference type="ARBA" id="ARBA00022833"/>
    </source>
</evidence>
<keyword evidence="3" id="KW-0862">Zinc</keyword>
<dbReference type="SUPFAM" id="SSF144232">
    <property type="entry name" value="HIT/MYND zinc finger-like"/>
    <property type="match status" value="1"/>
</dbReference>
<organism evidence="6 7">
    <name type="scientific">Oleoguttula mirabilis</name>
    <dbReference type="NCBI Taxonomy" id="1507867"/>
    <lineage>
        <taxon>Eukaryota</taxon>
        <taxon>Fungi</taxon>
        <taxon>Dikarya</taxon>
        <taxon>Ascomycota</taxon>
        <taxon>Pezizomycotina</taxon>
        <taxon>Dothideomycetes</taxon>
        <taxon>Dothideomycetidae</taxon>
        <taxon>Mycosphaerellales</taxon>
        <taxon>Teratosphaeriaceae</taxon>
        <taxon>Oleoguttula</taxon>
    </lineage>
</organism>
<gene>
    <name evidence="6" type="ORF">LTR36_006518</name>
</gene>
<accession>A0AAV9JV20</accession>
<evidence type="ECO:0000313" key="6">
    <source>
        <dbReference type="EMBL" id="KAK4549521.1"/>
    </source>
</evidence>
<reference evidence="6 7" key="1">
    <citation type="submission" date="2021-11" db="EMBL/GenBank/DDBJ databases">
        <title>Black yeast isolated from Biological Soil Crust.</title>
        <authorList>
            <person name="Kurbessoian T."/>
        </authorList>
    </citation>
    <scope>NUCLEOTIDE SEQUENCE [LARGE SCALE GENOMIC DNA]</scope>
    <source>
        <strain evidence="6 7">CCFEE 5522</strain>
    </source>
</reference>
<evidence type="ECO:0000313" key="7">
    <source>
        <dbReference type="Proteomes" id="UP001324427"/>
    </source>
</evidence>
<dbReference type="Gene3D" id="6.10.140.2220">
    <property type="match status" value="1"/>
</dbReference>
<evidence type="ECO:0000256" key="1">
    <source>
        <dbReference type="ARBA" id="ARBA00022723"/>
    </source>
</evidence>
<dbReference type="Proteomes" id="UP001324427">
    <property type="component" value="Unassembled WGS sequence"/>
</dbReference>
<dbReference type="EMBL" id="JAVFHQ010000004">
    <property type="protein sequence ID" value="KAK4549521.1"/>
    <property type="molecule type" value="Genomic_DNA"/>
</dbReference>
<feature type="domain" description="MYND-type" evidence="5">
    <location>
        <begin position="9"/>
        <end position="55"/>
    </location>
</feature>